<dbReference type="Proteomes" id="UP000078541">
    <property type="component" value="Unassembled WGS sequence"/>
</dbReference>
<gene>
    <name evidence="2" type="ORF">ALC56_09607</name>
</gene>
<sequence>MQFREFLLSVNHGAGTENLLFAKNVLSARSFNGKESFAIPVPSTSPRDTELRATEGRSRPLPVVMQFAQQWEPQWAKGPT</sequence>
<evidence type="ECO:0000256" key="1">
    <source>
        <dbReference type="SAM" id="MobiDB-lite"/>
    </source>
</evidence>
<evidence type="ECO:0000313" key="2">
    <source>
        <dbReference type="EMBL" id="KYN36070.1"/>
    </source>
</evidence>
<organism evidence="2 3">
    <name type="scientific">Trachymyrmex septentrionalis</name>
    <dbReference type="NCBI Taxonomy" id="34720"/>
    <lineage>
        <taxon>Eukaryota</taxon>
        <taxon>Metazoa</taxon>
        <taxon>Ecdysozoa</taxon>
        <taxon>Arthropoda</taxon>
        <taxon>Hexapoda</taxon>
        <taxon>Insecta</taxon>
        <taxon>Pterygota</taxon>
        <taxon>Neoptera</taxon>
        <taxon>Endopterygota</taxon>
        <taxon>Hymenoptera</taxon>
        <taxon>Apocrita</taxon>
        <taxon>Aculeata</taxon>
        <taxon>Formicoidea</taxon>
        <taxon>Formicidae</taxon>
        <taxon>Myrmicinae</taxon>
        <taxon>Trachymyrmex</taxon>
    </lineage>
</organism>
<protein>
    <submittedName>
        <fullName evidence="2">Uncharacterized protein</fullName>
    </submittedName>
</protein>
<dbReference type="AlphaFoldDB" id="A0A195F653"/>
<reference evidence="2 3" key="1">
    <citation type="submission" date="2016-03" db="EMBL/GenBank/DDBJ databases">
        <title>Trachymyrmex septentrionalis WGS genome.</title>
        <authorList>
            <person name="Nygaard S."/>
            <person name="Hu H."/>
            <person name="Boomsma J."/>
            <person name="Zhang G."/>
        </authorList>
    </citation>
    <scope>NUCLEOTIDE SEQUENCE [LARGE SCALE GENOMIC DNA]</scope>
    <source>
        <strain evidence="2">Tsep2-gDNA-1</strain>
        <tissue evidence="2">Whole body</tissue>
    </source>
</reference>
<evidence type="ECO:0000313" key="3">
    <source>
        <dbReference type="Proteomes" id="UP000078541"/>
    </source>
</evidence>
<name>A0A195F653_9HYME</name>
<dbReference type="EMBL" id="KQ981763">
    <property type="protein sequence ID" value="KYN36070.1"/>
    <property type="molecule type" value="Genomic_DNA"/>
</dbReference>
<accession>A0A195F653</accession>
<proteinExistence type="predicted"/>
<keyword evidence="3" id="KW-1185">Reference proteome</keyword>
<feature type="compositionally biased region" description="Basic and acidic residues" evidence="1">
    <location>
        <begin position="47"/>
        <end position="58"/>
    </location>
</feature>
<feature type="region of interest" description="Disordered" evidence="1">
    <location>
        <begin position="39"/>
        <end position="58"/>
    </location>
</feature>